<feature type="transmembrane region" description="Helical" evidence="1">
    <location>
        <begin position="7"/>
        <end position="25"/>
    </location>
</feature>
<evidence type="ECO:0000313" key="2">
    <source>
        <dbReference type="EMBL" id="ORC37391.1"/>
    </source>
</evidence>
<dbReference type="STRING" id="1963862.B4O97_04155"/>
<organism evidence="2 3">
    <name type="scientific">Marispirochaeta aestuarii</name>
    <dbReference type="NCBI Taxonomy" id="1963862"/>
    <lineage>
        <taxon>Bacteria</taxon>
        <taxon>Pseudomonadati</taxon>
        <taxon>Spirochaetota</taxon>
        <taxon>Spirochaetia</taxon>
        <taxon>Spirochaetales</taxon>
        <taxon>Spirochaetaceae</taxon>
        <taxon>Marispirochaeta</taxon>
    </lineage>
</organism>
<sequence>MSSTAKTMINLLFPLMALAGSWLILQLEHLDEGYALFLPAILVGCYGIIIGFSLSGTEDRDYAEHQIDTIYFLGFLYTLVSLAVFFYRFNPALLQDNWLIAQALYYIGISVSTSITGVLFRSIARSGYLKKHGEEKVDLEKSYILLKSIAESFSSSYEETFQTMRRYFDERIETSAALGAREKEYLESLERFIGVMDKFSAGLTATREELQEAGRAFSRDLAAQREPIAGIAESSLAFSHAAGRIRSELEALPMSSITGGCERFRKEISELDTVLDNFVSLLELKVEKLGV</sequence>
<dbReference type="Proteomes" id="UP000192343">
    <property type="component" value="Unassembled WGS sequence"/>
</dbReference>
<proteinExistence type="predicted"/>
<feature type="transmembrane region" description="Helical" evidence="1">
    <location>
        <begin position="99"/>
        <end position="120"/>
    </location>
</feature>
<keyword evidence="1" id="KW-0472">Membrane</keyword>
<keyword evidence="3" id="KW-1185">Reference proteome</keyword>
<feature type="transmembrane region" description="Helical" evidence="1">
    <location>
        <begin position="69"/>
        <end position="87"/>
    </location>
</feature>
<reference evidence="2 3" key="1">
    <citation type="submission" date="2017-03" db="EMBL/GenBank/DDBJ databases">
        <title>Draft Genome sequence of Marispirochaeta sp. strain JC444.</title>
        <authorList>
            <person name="Shivani Y."/>
            <person name="Subhash Y."/>
            <person name="Sasikala C."/>
            <person name="Ramana C."/>
        </authorList>
    </citation>
    <scope>NUCLEOTIDE SEQUENCE [LARGE SCALE GENOMIC DNA]</scope>
    <source>
        <strain evidence="2 3">JC444</strain>
    </source>
</reference>
<keyword evidence="1" id="KW-0812">Transmembrane</keyword>
<name>A0A1Y1S1P0_9SPIO</name>
<feature type="transmembrane region" description="Helical" evidence="1">
    <location>
        <begin position="37"/>
        <end position="57"/>
    </location>
</feature>
<comment type="caution">
    <text evidence="2">The sequence shown here is derived from an EMBL/GenBank/DDBJ whole genome shotgun (WGS) entry which is preliminary data.</text>
</comment>
<gene>
    <name evidence="2" type="ORF">B4O97_04155</name>
</gene>
<dbReference type="AlphaFoldDB" id="A0A1Y1S1P0"/>
<dbReference type="EMBL" id="MWQY01000003">
    <property type="protein sequence ID" value="ORC37391.1"/>
    <property type="molecule type" value="Genomic_DNA"/>
</dbReference>
<keyword evidence="1" id="KW-1133">Transmembrane helix</keyword>
<protein>
    <submittedName>
        <fullName evidence="2">Uncharacterized protein</fullName>
    </submittedName>
</protein>
<evidence type="ECO:0000313" key="3">
    <source>
        <dbReference type="Proteomes" id="UP000192343"/>
    </source>
</evidence>
<dbReference type="RefSeq" id="WP_083048615.1">
    <property type="nucleotide sequence ID" value="NZ_MWQY01000003.1"/>
</dbReference>
<accession>A0A1Y1S1P0</accession>
<dbReference type="OrthoDB" id="7539266at2"/>
<evidence type="ECO:0000256" key="1">
    <source>
        <dbReference type="SAM" id="Phobius"/>
    </source>
</evidence>